<protein>
    <submittedName>
        <fullName evidence="1">Uncharacterized protein</fullName>
    </submittedName>
</protein>
<dbReference type="Proteomes" id="UP000694460">
    <property type="component" value="Unassembled WGS sequence"/>
</dbReference>
<keyword evidence="2" id="KW-1185">Reference proteome</keyword>
<proteinExistence type="predicted"/>
<name>A0ABS4ZR22_9MYCO</name>
<evidence type="ECO:0000313" key="1">
    <source>
        <dbReference type="EMBL" id="MBP2451956.1"/>
    </source>
</evidence>
<dbReference type="RefSeq" id="WP_019348427.1">
    <property type="nucleotide sequence ID" value="NZ_JAGIOP010000002.1"/>
</dbReference>
<gene>
    <name evidence="1" type="ORF">JOF57_001869</name>
</gene>
<evidence type="ECO:0000313" key="2">
    <source>
        <dbReference type="Proteomes" id="UP000694460"/>
    </source>
</evidence>
<sequence length="58" mass="5998">MDDRQAEQLGRNAFAAGRPAAAALDPTIMAEVADAAVGEKTHLLAAFSRGWNAANAES</sequence>
<comment type="caution">
    <text evidence="1">The sequence shown here is derived from an EMBL/GenBank/DDBJ whole genome shotgun (WGS) entry which is preliminary data.</text>
</comment>
<reference evidence="1 2" key="1">
    <citation type="submission" date="2021-03" db="EMBL/GenBank/DDBJ databases">
        <title>Sequencing the genomes of 1000 actinobacteria strains.</title>
        <authorList>
            <person name="Klenk H.-P."/>
        </authorList>
    </citation>
    <scope>NUCLEOTIDE SEQUENCE [LARGE SCALE GENOMIC DNA]</scope>
    <source>
        <strain evidence="1 2">DSM 46713</strain>
    </source>
</reference>
<organism evidence="1 2">
    <name type="scientific">Mycolicibacterium lutetiense</name>
    <dbReference type="NCBI Taxonomy" id="1641992"/>
    <lineage>
        <taxon>Bacteria</taxon>
        <taxon>Bacillati</taxon>
        <taxon>Actinomycetota</taxon>
        <taxon>Actinomycetes</taxon>
        <taxon>Mycobacteriales</taxon>
        <taxon>Mycobacteriaceae</taxon>
        <taxon>Mycolicibacterium</taxon>
    </lineage>
</organism>
<accession>A0ABS4ZR22</accession>
<dbReference type="EMBL" id="JAGIOP010000002">
    <property type="protein sequence ID" value="MBP2451956.1"/>
    <property type="molecule type" value="Genomic_DNA"/>
</dbReference>